<reference evidence="1" key="1">
    <citation type="submission" date="2014-05" db="EMBL/GenBank/DDBJ databases">
        <authorList>
            <person name="Chronopoulou M."/>
        </authorList>
    </citation>
    <scope>NUCLEOTIDE SEQUENCE</scope>
    <source>
        <tissue evidence="1">Whole organism</tissue>
    </source>
</reference>
<organism evidence="1">
    <name type="scientific">Lepeophtheirus salmonis</name>
    <name type="common">Salmon louse</name>
    <name type="synonym">Caligus salmonis</name>
    <dbReference type="NCBI Taxonomy" id="72036"/>
    <lineage>
        <taxon>Eukaryota</taxon>
        <taxon>Metazoa</taxon>
        <taxon>Ecdysozoa</taxon>
        <taxon>Arthropoda</taxon>
        <taxon>Crustacea</taxon>
        <taxon>Multicrustacea</taxon>
        <taxon>Hexanauplia</taxon>
        <taxon>Copepoda</taxon>
        <taxon>Siphonostomatoida</taxon>
        <taxon>Caligidae</taxon>
        <taxon>Lepeophtheirus</taxon>
    </lineage>
</organism>
<protein>
    <submittedName>
        <fullName evidence="1">Uncharacterized protein</fullName>
    </submittedName>
</protein>
<dbReference type="AlphaFoldDB" id="A0A0K2V0M1"/>
<sequence>PINASSFCKSTRCSFALHKKSKSVNFYDHIIKNQIEKKIR</sequence>
<feature type="non-terminal residue" evidence="1">
    <location>
        <position position="1"/>
    </location>
</feature>
<accession>A0A0K2V0M1</accession>
<dbReference type="EMBL" id="HACA01026489">
    <property type="protein sequence ID" value="CDW43850.1"/>
    <property type="molecule type" value="Transcribed_RNA"/>
</dbReference>
<name>A0A0K2V0M1_LEPSM</name>
<evidence type="ECO:0000313" key="1">
    <source>
        <dbReference type="EMBL" id="CDW43850.1"/>
    </source>
</evidence>
<proteinExistence type="predicted"/>